<dbReference type="Proteomes" id="UP000295294">
    <property type="component" value="Plasmid unnamed1"/>
</dbReference>
<accession>A0A4P7LGH6</accession>
<geneLocation type="plasmid" evidence="7">
    <name>unnamed1</name>
</geneLocation>
<dbReference type="AlphaFoldDB" id="A0A4P7LGH6"/>
<dbReference type="OrthoDB" id="8587114at2"/>
<dbReference type="InterPro" id="IPR005119">
    <property type="entry name" value="LysR_subst-bd"/>
</dbReference>
<proteinExistence type="inferred from homology"/>
<evidence type="ECO:0000256" key="5">
    <source>
        <dbReference type="ARBA" id="ARBA00023163"/>
    </source>
</evidence>
<protein>
    <submittedName>
        <fullName evidence="7">LysR family transcriptional regulator</fullName>
    </submittedName>
</protein>
<dbReference type="KEGG" id="cox:E0W60_29105"/>
<dbReference type="Gene3D" id="3.40.190.290">
    <property type="match status" value="1"/>
</dbReference>
<dbReference type="SUPFAM" id="SSF46785">
    <property type="entry name" value="Winged helix' DNA-binding domain"/>
    <property type="match status" value="1"/>
</dbReference>
<keyword evidence="2" id="KW-0805">Transcription regulation</keyword>
<keyword evidence="4" id="KW-0010">Activator</keyword>
<sequence>MDFDVLRGFVTIAELGSLSKASAALGVAQSALSRQLSALESEIGGRLFHRTGRGVTLTETGASMLPRARGLLSDAQAMVDEAANVMHSPSGLVSIGLVPAWSSPLSGQLVSWQRNNHPGIRLRIYEGYSGEIEEWLTNGRIDVGIFNRYRPAGQEEAILTSSMYLIARSDDLSIGDECKLKALAGLPLALMTRPNAFRMLLEENCNRDGVLLNLQLEADSATAIKGAVLTGGLYSVLPLHSITVERQMGILRGIPIVDPSIKQSTLLKTTTHHPLTAATREVWRALPGLLKSIVDAL</sequence>
<reference evidence="7 8" key="1">
    <citation type="submission" date="2019-03" db="EMBL/GenBank/DDBJ databases">
        <title>Efficiently degradation of phenoxyalkanoic acid herbicides by Cupriavidus oxalaticus strain X32.</title>
        <authorList>
            <person name="Sheng X."/>
        </authorList>
    </citation>
    <scope>NUCLEOTIDE SEQUENCE [LARGE SCALE GENOMIC DNA]</scope>
    <source>
        <strain evidence="7 8">X32</strain>
        <plasmid evidence="7 8">unnamed1</plasmid>
    </source>
</reference>
<organism evidence="7 8">
    <name type="scientific">Cupriavidus oxalaticus</name>
    <dbReference type="NCBI Taxonomy" id="96344"/>
    <lineage>
        <taxon>Bacteria</taxon>
        <taxon>Pseudomonadati</taxon>
        <taxon>Pseudomonadota</taxon>
        <taxon>Betaproteobacteria</taxon>
        <taxon>Burkholderiales</taxon>
        <taxon>Burkholderiaceae</taxon>
        <taxon>Cupriavidus</taxon>
    </lineage>
</organism>
<dbReference type="InterPro" id="IPR000847">
    <property type="entry name" value="LysR_HTH_N"/>
</dbReference>
<evidence type="ECO:0000313" key="7">
    <source>
        <dbReference type="EMBL" id="QBY55186.1"/>
    </source>
</evidence>
<dbReference type="GO" id="GO:2000142">
    <property type="term" value="P:regulation of DNA-templated transcription initiation"/>
    <property type="evidence" value="ECO:0007669"/>
    <property type="project" value="TreeGrafter"/>
</dbReference>
<comment type="similarity">
    <text evidence="1">Belongs to the LysR transcriptional regulatory family.</text>
</comment>
<keyword evidence="3" id="KW-0238">DNA-binding</keyword>
<evidence type="ECO:0000256" key="1">
    <source>
        <dbReference type="ARBA" id="ARBA00009437"/>
    </source>
</evidence>
<dbReference type="InterPro" id="IPR036388">
    <property type="entry name" value="WH-like_DNA-bd_sf"/>
</dbReference>
<evidence type="ECO:0000259" key="6">
    <source>
        <dbReference type="PROSITE" id="PS50931"/>
    </source>
</evidence>
<dbReference type="GO" id="GO:0003700">
    <property type="term" value="F:DNA-binding transcription factor activity"/>
    <property type="evidence" value="ECO:0007669"/>
    <property type="project" value="InterPro"/>
</dbReference>
<dbReference type="FunFam" id="1.10.10.10:FF:000001">
    <property type="entry name" value="LysR family transcriptional regulator"/>
    <property type="match status" value="1"/>
</dbReference>
<dbReference type="PRINTS" id="PR00039">
    <property type="entry name" value="HTHLYSR"/>
</dbReference>
<dbReference type="InterPro" id="IPR036390">
    <property type="entry name" value="WH_DNA-bd_sf"/>
</dbReference>
<evidence type="ECO:0000256" key="4">
    <source>
        <dbReference type="ARBA" id="ARBA00023159"/>
    </source>
</evidence>
<name>A0A4P7LGH6_9BURK</name>
<keyword evidence="7" id="KW-0614">Plasmid</keyword>
<evidence type="ECO:0000313" key="8">
    <source>
        <dbReference type="Proteomes" id="UP000295294"/>
    </source>
</evidence>
<dbReference type="Pfam" id="PF03466">
    <property type="entry name" value="LysR_substrate"/>
    <property type="match status" value="1"/>
</dbReference>
<gene>
    <name evidence="7" type="ORF">E0W60_29105</name>
</gene>
<keyword evidence="5" id="KW-0804">Transcription</keyword>
<dbReference type="SUPFAM" id="SSF53850">
    <property type="entry name" value="Periplasmic binding protein-like II"/>
    <property type="match status" value="1"/>
</dbReference>
<dbReference type="Gene3D" id="1.10.10.10">
    <property type="entry name" value="Winged helix-like DNA-binding domain superfamily/Winged helix DNA-binding domain"/>
    <property type="match status" value="1"/>
</dbReference>
<dbReference type="GO" id="GO:0003677">
    <property type="term" value="F:DNA binding"/>
    <property type="evidence" value="ECO:0007669"/>
    <property type="project" value="UniProtKB-KW"/>
</dbReference>
<feature type="domain" description="HTH lysR-type" evidence="6">
    <location>
        <begin position="1"/>
        <end position="58"/>
    </location>
</feature>
<dbReference type="Pfam" id="PF00126">
    <property type="entry name" value="HTH_1"/>
    <property type="match status" value="1"/>
</dbReference>
<dbReference type="RefSeq" id="WP_135706475.1">
    <property type="nucleotide sequence ID" value="NZ_CP038636.1"/>
</dbReference>
<dbReference type="PROSITE" id="PS50931">
    <property type="entry name" value="HTH_LYSR"/>
    <property type="match status" value="1"/>
</dbReference>
<dbReference type="PANTHER" id="PTHR30293">
    <property type="entry name" value="TRANSCRIPTIONAL REGULATORY PROTEIN NAC-RELATED"/>
    <property type="match status" value="1"/>
</dbReference>
<dbReference type="PANTHER" id="PTHR30293:SF0">
    <property type="entry name" value="NITROGEN ASSIMILATION REGULATORY PROTEIN NAC"/>
    <property type="match status" value="1"/>
</dbReference>
<evidence type="ECO:0000256" key="3">
    <source>
        <dbReference type="ARBA" id="ARBA00023125"/>
    </source>
</evidence>
<evidence type="ECO:0000256" key="2">
    <source>
        <dbReference type="ARBA" id="ARBA00023015"/>
    </source>
</evidence>
<dbReference type="EMBL" id="CP038636">
    <property type="protein sequence ID" value="QBY55186.1"/>
    <property type="molecule type" value="Genomic_DNA"/>
</dbReference>